<reference evidence="2" key="1">
    <citation type="journal article" date="2019" name="Int. J. Syst. Evol. Microbiol.">
        <title>The Global Catalogue of Microorganisms (GCM) 10K type strain sequencing project: providing services to taxonomists for standard genome sequencing and annotation.</title>
        <authorList>
            <consortium name="The Broad Institute Genomics Platform"/>
            <consortium name="The Broad Institute Genome Sequencing Center for Infectious Disease"/>
            <person name="Wu L."/>
            <person name="Ma J."/>
        </authorList>
    </citation>
    <scope>NUCLEOTIDE SEQUENCE [LARGE SCALE GENOMIC DNA]</scope>
    <source>
        <strain evidence="2">KCTC 42805</strain>
    </source>
</reference>
<gene>
    <name evidence="1" type="ORF">ACFSUS_05700</name>
</gene>
<evidence type="ECO:0000313" key="1">
    <source>
        <dbReference type="EMBL" id="MFD2570120.1"/>
    </source>
</evidence>
<organism evidence="1 2">
    <name type="scientific">Spirosoma soli</name>
    <dbReference type="NCBI Taxonomy" id="1770529"/>
    <lineage>
        <taxon>Bacteria</taxon>
        <taxon>Pseudomonadati</taxon>
        <taxon>Bacteroidota</taxon>
        <taxon>Cytophagia</taxon>
        <taxon>Cytophagales</taxon>
        <taxon>Cytophagaceae</taxon>
        <taxon>Spirosoma</taxon>
    </lineage>
</organism>
<dbReference type="Proteomes" id="UP001597469">
    <property type="component" value="Unassembled WGS sequence"/>
</dbReference>
<dbReference type="RefSeq" id="WP_381520306.1">
    <property type="nucleotide sequence ID" value="NZ_JBHULN010000002.1"/>
</dbReference>
<dbReference type="InterPro" id="IPR046167">
    <property type="entry name" value="DUF6169"/>
</dbReference>
<proteinExistence type="predicted"/>
<dbReference type="Pfam" id="PF19666">
    <property type="entry name" value="DUF6169"/>
    <property type="match status" value="1"/>
</dbReference>
<keyword evidence="2" id="KW-1185">Reference proteome</keyword>
<dbReference type="EMBL" id="JBHULN010000002">
    <property type="protein sequence ID" value="MFD2570120.1"/>
    <property type="molecule type" value="Genomic_DNA"/>
</dbReference>
<protein>
    <submittedName>
        <fullName evidence="1">DUF6169 family protein</fullName>
    </submittedName>
</protein>
<comment type="caution">
    <text evidence="1">The sequence shown here is derived from an EMBL/GenBank/DDBJ whole genome shotgun (WGS) entry which is preliminary data.</text>
</comment>
<name>A0ABW5LZ97_9BACT</name>
<sequence>MLSENINPYKFRFAGDEFNSYLFTTVQGAAYTVKFKPTPYLFEAYSEIREQVYELVIDLTRPTSSKPRLDPAIAVTIAAICHDFFVDKERILLYICETADARHMARVRKFGAWFYEFNDSGFLKIDTSFPDTNGITYYLSLIFRMGHPHRHTIIDEFERLARNYNEDK</sequence>
<evidence type="ECO:0000313" key="2">
    <source>
        <dbReference type="Proteomes" id="UP001597469"/>
    </source>
</evidence>
<accession>A0ABW5LZ97</accession>